<dbReference type="Proteomes" id="UP000317835">
    <property type="component" value="Chromosome"/>
</dbReference>
<reference evidence="2 3" key="1">
    <citation type="submission" date="2019-02" db="EMBL/GenBank/DDBJ databases">
        <title>Deep-cultivation of Planctomycetes and their phenomic and genomic characterization uncovers novel biology.</title>
        <authorList>
            <person name="Wiegand S."/>
            <person name="Jogler M."/>
            <person name="Boedeker C."/>
            <person name="Pinto D."/>
            <person name="Vollmers J."/>
            <person name="Rivas-Marin E."/>
            <person name="Kohn T."/>
            <person name="Peeters S.H."/>
            <person name="Heuer A."/>
            <person name="Rast P."/>
            <person name="Oberbeckmann S."/>
            <person name="Bunk B."/>
            <person name="Jeske O."/>
            <person name="Meyerdierks A."/>
            <person name="Storesund J.E."/>
            <person name="Kallscheuer N."/>
            <person name="Luecker S."/>
            <person name="Lage O.M."/>
            <person name="Pohl T."/>
            <person name="Merkel B.J."/>
            <person name="Hornburger P."/>
            <person name="Mueller R.-W."/>
            <person name="Bruemmer F."/>
            <person name="Labrenz M."/>
            <person name="Spormann A.M."/>
            <person name="Op den Camp H."/>
            <person name="Overmann J."/>
            <person name="Amann R."/>
            <person name="Jetten M.S.M."/>
            <person name="Mascher T."/>
            <person name="Medema M.H."/>
            <person name="Devos D.P."/>
            <person name="Kaster A.-K."/>
            <person name="Ovreas L."/>
            <person name="Rohde M."/>
            <person name="Galperin M.Y."/>
            <person name="Jogler C."/>
        </authorList>
    </citation>
    <scope>NUCLEOTIDE SEQUENCE [LARGE SCALE GENOMIC DNA]</scope>
    <source>
        <strain evidence="2 3">ElP</strain>
    </source>
</reference>
<accession>A0A518H018</accession>
<dbReference type="SUPFAM" id="SSF53807">
    <property type="entry name" value="Helical backbone' metal receptor"/>
    <property type="match status" value="1"/>
</dbReference>
<organism evidence="2 3">
    <name type="scientific">Tautonia plasticadhaerens</name>
    <dbReference type="NCBI Taxonomy" id="2527974"/>
    <lineage>
        <taxon>Bacteria</taxon>
        <taxon>Pseudomonadati</taxon>
        <taxon>Planctomycetota</taxon>
        <taxon>Planctomycetia</taxon>
        <taxon>Isosphaerales</taxon>
        <taxon>Isosphaeraceae</taxon>
        <taxon>Tautonia</taxon>
    </lineage>
</organism>
<feature type="domain" description="Fe/B12 periplasmic-binding" evidence="1">
    <location>
        <begin position="2"/>
        <end position="285"/>
    </location>
</feature>
<gene>
    <name evidence="2" type="primary">btuF</name>
    <name evidence="2" type="ORF">ElP_20640</name>
</gene>
<dbReference type="InterPro" id="IPR051030">
    <property type="entry name" value="Vitamin_B12-ABC_binding"/>
</dbReference>
<evidence type="ECO:0000313" key="3">
    <source>
        <dbReference type="Proteomes" id="UP000317835"/>
    </source>
</evidence>
<dbReference type="PANTHER" id="PTHR42860">
    <property type="entry name" value="VITAMIN B12-BINDING PROTEIN"/>
    <property type="match status" value="1"/>
</dbReference>
<dbReference type="OrthoDB" id="9787772at2"/>
<evidence type="ECO:0000259" key="1">
    <source>
        <dbReference type="PROSITE" id="PS50983"/>
    </source>
</evidence>
<dbReference type="KEGG" id="tpla:ElP_20640"/>
<keyword evidence="3" id="KW-1185">Reference proteome</keyword>
<dbReference type="Gene3D" id="3.40.50.1980">
    <property type="entry name" value="Nitrogenase molybdenum iron protein domain"/>
    <property type="match status" value="2"/>
</dbReference>
<protein>
    <submittedName>
        <fullName evidence="2">Vitamin B12-binding protein</fullName>
    </submittedName>
</protein>
<sequence length="302" mass="32768">MRVVSLLPSLTELVCDLGRGDRLVGVTHECDFPPTVASLPHLTRSRIPHDGTSAEIDALVSEQGGGLYDLDRDRLAEARPDLILTQTQCDVCAVNEARVRDLAAGLPHPPRVESVNPKDLAGVFSVFRRVGAFLDAETEADDLVGRFESTAREVARRRRGRPEPRVVLLEWTDPPFSSGHWNPELVALAGGREQLAKPGEASRRVSWQDVLDARPEVLIVAPCGFDLGRARSEVDALSRLPGWDDLPAVRSGMVSLADGSSFFARPGPRLEASLRIAAAAIDPETCADLAPPAGWERRIVTV</sequence>
<dbReference type="Pfam" id="PF01497">
    <property type="entry name" value="Peripla_BP_2"/>
    <property type="match status" value="1"/>
</dbReference>
<dbReference type="PANTHER" id="PTHR42860:SF1">
    <property type="entry name" value="VITAMIN B12-BINDING PROTEIN"/>
    <property type="match status" value="1"/>
</dbReference>
<dbReference type="EMBL" id="CP036426">
    <property type="protein sequence ID" value="QDV34180.1"/>
    <property type="molecule type" value="Genomic_DNA"/>
</dbReference>
<dbReference type="InterPro" id="IPR002491">
    <property type="entry name" value="ABC_transptr_periplasmic_BD"/>
</dbReference>
<dbReference type="PROSITE" id="PS50983">
    <property type="entry name" value="FE_B12_PBP"/>
    <property type="match status" value="1"/>
</dbReference>
<evidence type="ECO:0000313" key="2">
    <source>
        <dbReference type="EMBL" id="QDV34180.1"/>
    </source>
</evidence>
<dbReference type="RefSeq" id="WP_145268892.1">
    <property type="nucleotide sequence ID" value="NZ_CP036426.1"/>
</dbReference>
<dbReference type="AlphaFoldDB" id="A0A518H018"/>
<dbReference type="CDD" id="cd01144">
    <property type="entry name" value="BtuF"/>
    <property type="match status" value="1"/>
</dbReference>
<proteinExistence type="predicted"/>
<name>A0A518H018_9BACT</name>